<evidence type="ECO:0000256" key="3">
    <source>
        <dbReference type="ARBA" id="ARBA00006880"/>
    </source>
</evidence>
<evidence type="ECO:0000256" key="7">
    <source>
        <dbReference type="ARBA" id="ARBA00022795"/>
    </source>
</evidence>
<keyword evidence="9 13" id="KW-0326">Glycosidase</keyword>
<dbReference type="InterPro" id="IPR019301">
    <property type="entry name" value="Flagellar_prot_FlgJ_N"/>
</dbReference>
<dbReference type="FunFam" id="2.10.70.40:FF:000001">
    <property type="entry name" value="Flagellar assembly peptidoglycan hydrolase FlgJ"/>
    <property type="match status" value="1"/>
</dbReference>
<dbReference type="InterPro" id="IPR051056">
    <property type="entry name" value="Glycosyl_Hydrolase_73"/>
</dbReference>
<dbReference type="GO" id="GO:0004040">
    <property type="term" value="F:amidase activity"/>
    <property type="evidence" value="ECO:0007669"/>
    <property type="project" value="InterPro"/>
</dbReference>
<dbReference type="GO" id="GO:0042597">
    <property type="term" value="C:periplasmic space"/>
    <property type="evidence" value="ECO:0007669"/>
    <property type="project" value="UniProtKB-SubCell"/>
</dbReference>
<evidence type="ECO:0000256" key="8">
    <source>
        <dbReference type="ARBA" id="ARBA00022801"/>
    </source>
</evidence>
<name>A0A853HUA3_9GAMM</name>
<dbReference type="PANTHER" id="PTHR33308:SF9">
    <property type="entry name" value="PEPTIDOGLYCAN HYDROLASE FLGJ"/>
    <property type="match status" value="1"/>
</dbReference>
<dbReference type="SMART" id="SM00047">
    <property type="entry name" value="LYZ2"/>
    <property type="match status" value="1"/>
</dbReference>
<dbReference type="GO" id="GO:0071555">
    <property type="term" value="P:cell wall organization"/>
    <property type="evidence" value="ECO:0007669"/>
    <property type="project" value="UniProtKB-KW"/>
</dbReference>
<comment type="similarity">
    <text evidence="4">In the C-terminal section; belongs to the glycosyl hydrolase 73 family.</text>
</comment>
<dbReference type="Pfam" id="PF10135">
    <property type="entry name" value="Rod-binding"/>
    <property type="match status" value="1"/>
</dbReference>
<dbReference type="GO" id="GO:0071973">
    <property type="term" value="P:bacterial-type flagellum-dependent cell motility"/>
    <property type="evidence" value="ECO:0007669"/>
    <property type="project" value="TreeGrafter"/>
</dbReference>
<dbReference type="EMBL" id="JACCKB010000002">
    <property type="protein sequence ID" value="NYZ64853.1"/>
    <property type="molecule type" value="Genomic_DNA"/>
</dbReference>
<comment type="subcellular location">
    <subcellularLocation>
        <location evidence="2">Periplasm</location>
    </subcellularLocation>
</comment>
<evidence type="ECO:0000256" key="2">
    <source>
        <dbReference type="ARBA" id="ARBA00004418"/>
    </source>
</evidence>
<evidence type="ECO:0000313" key="14">
    <source>
        <dbReference type="Proteomes" id="UP000569732"/>
    </source>
</evidence>
<dbReference type="RefSeq" id="WP_180566877.1">
    <property type="nucleotide sequence ID" value="NZ_JACCKB010000002.1"/>
</dbReference>
<keyword evidence="13" id="KW-0966">Cell projection</keyword>
<evidence type="ECO:0000259" key="12">
    <source>
        <dbReference type="SMART" id="SM00047"/>
    </source>
</evidence>
<comment type="function">
    <text evidence="1">Flagellum-specific muramidase which hydrolyzes the peptidoglycan layer to assemble the rod structure in the periplasmic space.</text>
</comment>
<dbReference type="NCBIfam" id="TIGR02541">
    <property type="entry name" value="flagell_FlgJ"/>
    <property type="match status" value="1"/>
</dbReference>
<evidence type="ECO:0000256" key="6">
    <source>
        <dbReference type="ARBA" id="ARBA00022764"/>
    </source>
</evidence>
<keyword evidence="6" id="KW-0574">Periplasm</keyword>
<sequence>MEHQPASMYTQLNSLQNLKGLEKKNPTQALEKVAKEFESLFTHMLLKSMRAANQVFKEGNYFNSNETQFFEEMLDSQLSVELSKGKGIGLADMLIKQMAPQVAASQPQATPMPFDQAAKQRQLSYTLSYVQAMKAPSGQEDKLNDNQRKDNLAQLKHPPLYNAVIVEEEKRLADKHHQPITTKLTNILSQLAGTTAIDPNKFSRPDAFIKHVYPIAKKLTSAFGFNPAVLVAQAALETGWGKHIIKHNDGNSSYNLFGIKADRRWQGDKTHVNTTEYRQGVAIKEKAAFRSYDSIAASINDYMDFLQVNPRYQTALTKRDNPEQFLKALQQAGYATDPNYAKKILKIANGPLFRSTIDKL</sequence>
<keyword evidence="7" id="KW-1005">Bacterial flagellum biogenesis</keyword>
<reference evidence="13 14" key="1">
    <citation type="submission" date="2020-07" db="EMBL/GenBank/DDBJ databases">
        <title>Endozoicomonas sp. nov., isolated from sediment.</title>
        <authorList>
            <person name="Gu T."/>
        </authorList>
    </citation>
    <scope>NUCLEOTIDE SEQUENCE [LARGE SCALE GENOMIC DNA]</scope>
    <source>
        <strain evidence="13 14">SM1973</strain>
    </source>
</reference>
<dbReference type="Proteomes" id="UP000569732">
    <property type="component" value="Unassembled WGS sequence"/>
</dbReference>
<accession>A0A853HUA3</accession>
<keyword evidence="14" id="KW-1185">Reference proteome</keyword>
<evidence type="ECO:0000256" key="10">
    <source>
        <dbReference type="ARBA" id="ARBA00023316"/>
    </source>
</evidence>
<evidence type="ECO:0000256" key="11">
    <source>
        <dbReference type="ARBA" id="ARBA00030835"/>
    </source>
</evidence>
<dbReference type="PANTHER" id="PTHR33308">
    <property type="entry name" value="PEPTIDOGLYCAN HYDROLASE FLGJ"/>
    <property type="match status" value="1"/>
</dbReference>
<comment type="similarity">
    <text evidence="3">In the N-terminal section; belongs to the FlgJ family.</text>
</comment>
<keyword evidence="10" id="KW-0961">Cell wall biogenesis/degradation</keyword>
<evidence type="ECO:0000256" key="9">
    <source>
        <dbReference type="ARBA" id="ARBA00023295"/>
    </source>
</evidence>
<keyword evidence="13" id="KW-0969">Cilium</keyword>
<keyword evidence="8 13" id="KW-0378">Hydrolase</keyword>
<dbReference type="GO" id="GO:0044780">
    <property type="term" value="P:bacterial-type flagellum assembly"/>
    <property type="evidence" value="ECO:0007669"/>
    <property type="project" value="InterPro"/>
</dbReference>
<organism evidence="13 14">
    <name type="scientific">Spartinivicinus marinus</name>
    <dbReference type="NCBI Taxonomy" id="2994442"/>
    <lineage>
        <taxon>Bacteria</taxon>
        <taxon>Pseudomonadati</taxon>
        <taxon>Pseudomonadota</taxon>
        <taxon>Gammaproteobacteria</taxon>
        <taxon>Oceanospirillales</taxon>
        <taxon>Zooshikellaceae</taxon>
        <taxon>Spartinivicinus</taxon>
    </lineage>
</organism>
<evidence type="ECO:0000313" key="13">
    <source>
        <dbReference type="EMBL" id="NYZ64853.1"/>
    </source>
</evidence>
<dbReference type="Gene3D" id="2.10.70.40">
    <property type="entry name" value="peptidoglycan hydrolase"/>
    <property type="match status" value="1"/>
</dbReference>
<evidence type="ECO:0000256" key="5">
    <source>
        <dbReference type="ARBA" id="ARBA00013433"/>
    </source>
</evidence>
<dbReference type="AlphaFoldDB" id="A0A853HUA3"/>
<feature type="domain" description="Mannosyl-glycoprotein endo-beta-N-acetylglucosamidase-like" evidence="12">
    <location>
        <begin position="198"/>
        <end position="354"/>
    </location>
</feature>
<proteinExistence type="inferred from homology"/>
<dbReference type="GO" id="GO:0016798">
    <property type="term" value="F:hydrolase activity, acting on glycosyl bonds"/>
    <property type="evidence" value="ECO:0007669"/>
    <property type="project" value="UniProtKB-KW"/>
</dbReference>
<evidence type="ECO:0000256" key="1">
    <source>
        <dbReference type="ARBA" id="ARBA00002954"/>
    </source>
</evidence>
<evidence type="ECO:0000256" key="4">
    <source>
        <dbReference type="ARBA" id="ARBA00007974"/>
    </source>
</evidence>
<keyword evidence="13" id="KW-0282">Flagellum</keyword>
<dbReference type="Pfam" id="PF01832">
    <property type="entry name" value="Glucosaminidase"/>
    <property type="match status" value="1"/>
</dbReference>
<dbReference type="InterPro" id="IPR013377">
    <property type="entry name" value="FlgJ"/>
</dbReference>
<gene>
    <name evidence="13" type="primary">flgJ</name>
    <name evidence="13" type="ORF">H0A36_02465</name>
</gene>
<protein>
    <recommendedName>
        <fullName evidence="5">Peptidoglycan hydrolase FlgJ</fullName>
    </recommendedName>
    <alternativeName>
        <fullName evidence="11">Muramidase FlgJ</fullName>
    </alternativeName>
</protein>
<comment type="caution">
    <text evidence="13">The sequence shown here is derived from an EMBL/GenBank/DDBJ whole genome shotgun (WGS) entry which is preliminary data.</text>
</comment>
<dbReference type="InterPro" id="IPR002901">
    <property type="entry name" value="MGlyc_endo_b_GlcNAc-like_dom"/>
</dbReference>
<dbReference type="Gene3D" id="1.10.530.10">
    <property type="match status" value="1"/>
</dbReference>